<evidence type="ECO:0000256" key="2">
    <source>
        <dbReference type="ARBA" id="ARBA00022722"/>
    </source>
</evidence>
<comment type="function">
    <text evidence="5">Toxic component of a toxin-antitoxin (TA) system. An RNase.</text>
</comment>
<evidence type="ECO:0000256" key="4">
    <source>
        <dbReference type="ARBA" id="ARBA00022801"/>
    </source>
</evidence>
<feature type="binding site" evidence="5">
    <location>
        <position position="14"/>
    </location>
    <ligand>
        <name>Mg(2+)</name>
        <dbReference type="ChEBI" id="CHEBI:18420"/>
    </ligand>
</feature>
<keyword evidence="8" id="KW-1185">Reference proteome</keyword>
<evidence type="ECO:0000313" key="8">
    <source>
        <dbReference type="Proteomes" id="UP000292781"/>
    </source>
</evidence>
<evidence type="ECO:0000259" key="6">
    <source>
        <dbReference type="Pfam" id="PF01850"/>
    </source>
</evidence>
<dbReference type="EMBL" id="SJFN01000020">
    <property type="protein sequence ID" value="TBW36440.1"/>
    <property type="molecule type" value="Genomic_DNA"/>
</dbReference>
<evidence type="ECO:0000256" key="3">
    <source>
        <dbReference type="ARBA" id="ARBA00022723"/>
    </source>
</evidence>
<keyword evidence="2 5" id="KW-0540">Nuclease</keyword>
<evidence type="ECO:0000256" key="5">
    <source>
        <dbReference type="HAMAP-Rule" id="MF_00265"/>
    </source>
</evidence>
<dbReference type="GO" id="GO:0016787">
    <property type="term" value="F:hydrolase activity"/>
    <property type="evidence" value="ECO:0007669"/>
    <property type="project" value="UniProtKB-KW"/>
</dbReference>
<dbReference type="SUPFAM" id="SSF88723">
    <property type="entry name" value="PIN domain-like"/>
    <property type="match status" value="1"/>
</dbReference>
<dbReference type="EC" id="3.1.-.-" evidence="5"/>
<dbReference type="Gene3D" id="3.40.50.1010">
    <property type="entry name" value="5'-nuclease"/>
    <property type="match status" value="1"/>
</dbReference>
<dbReference type="OrthoDB" id="574461at2"/>
<comment type="similarity">
    <text evidence="5">Belongs to the PINc/VapC protein family.</text>
</comment>
<evidence type="ECO:0000256" key="1">
    <source>
        <dbReference type="ARBA" id="ARBA00022649"/>
    </source>
</evidence>
<dbReference type="InterPro" id="IPR029060">
    <property type="entry name" value="PIN-like_dom_sf"/>
</dbReference>
<dbReference type="GO" id="GO:0000287">
    <property type="term" value="F:magnesium ion binding"/>
    <property type="evidence" value="ECO:0007669"/>
    <property type="project" value="UniProtKB-UniRule"/>
</dbReference>
<evidence type="ECO:0000313" key="7">
    <source>
        <dbReference type="EMBL" id="TBW36440.1"/>
    </source>
</evidence>
<dbReference type="HAMAP" id="MF_00265">
    <property type="entry name" value="VapC_Nob1"/>
    <property type="match status" value="1"/>
</dbReference>
<comment type="caution">
    <text evidence="7">The sequence shown here is derived from an EMBL/GenBank/DDBJ whole genome shotgun (WGS) entry which is preliminary data.</text>
</comment>
<dbReference type="InterPro" id="IPR002716">
    <property type="entry name" value="PIN_dom"/>
</dbReference>
<keyword evidence="1 5" id="KW-1277">Toxin-antitoxin system</keyword>
<feature type="domain" description="PIN" evidence="6">
    <location>
        <begin position="12"/>
        <end position="131"/>
    </location>
</feature>
<feature type="binding site" evidence="5">
    <location>
        <position position="109"/>
    </location>
    <ligand>
        <name>Mg(2+)</name>
        <dbReference type="ChEBI" id="CHEBI:18420"/>
    </ligand>
</feature>
<keyword evidence="3 5" id="KW-0479">Metal-binding</keyword>
<protein>
    <recommendedName>
        <fullName evidence="5">Ribonuclease VapC</fullName>
        <shortName evidence="5">RNase VapC</shortName>
        <ecNumber evidence="5">3.1.-.-</ecNumber>
    </recommendedName>
    <alternativeName>
        <fullName evidence="5">Toxin VapC</fullName>
    </alternativeName>
</protein>
<organism evidence="7 8">
    <name type="scientific">Siculibacillus lacustris</name>
    <dbReference type="NCBI Taxonomy" id="1549641"/>
    <lineage>
        <taxon>Bacteria</taxon>
        <taxon>Pseudomonadati</taxon>
        <taxon>Pseudomonadota</taxon>
        <taxon>Alphaproteobacteria</taxon>
        <taxon>Hyphomicrobiales</taxon>
        <taxon>Ancalomicrobiaceae</taxon>
        <taxon>Siculibacillus</taxon>
    </lineage>
</organism>
<dbReference type="InterPro" id="IPR022907">
    <property type="entry name" value="VapC_family"/>
</dbReference>
<dbReference type="GO" id="GO:0004540">
    <property type="term" value="F:RNA nuclease activity"/>
    <property type="evidence" value="ECO:0007669"/>
    <property type="project" value="InterPro"/>
</dbReference>
<keyword evidence="4 5" id="KW-0378">Hydrolase</keyword>
<gene>
    <name evidence="5" type="primary">vapC</name>
    <name evidence="7" type="ORF">EYW49_13965</name>
</gene>
<reference evidence="7 8" key="1">
    <citation type="submission" date="2019-02" db="EMBL/GenBank/DDBJ databases">
        <title>Siculibacillus lacustris gen. nov., sp. nov., a new rosette-forming bacterium isolated from a freshwater crater lake (Lake St. Ana, Romania).</title>
        <authorList>
            <person name="Felfoldi T."/>
            <person name="Marton Z."/>
            <person name="Szabo A."/>
            <person name="Mentes A."/>
            <person name="Boka K."/>
            <person name="Marialigeti K."/>
            <person name="Mathe I."/>
            <person name="Koncz M."/>
            <person name="Schumann P."/>
            <person name="Toth E."/>
        </authorList>
    </citation>
    <scope>NUCLEOTIDE SEQUENCE [LARGE SCALE GENOMIC DNA]</scope>
    <source>
        <strain evidence="7 8">SA-279</strain>
    </source>
</reference>
<sequence length="155" mass="16629">MGSTVLTPPLAYLDTNIFISAFEGPGAVSDHAWWLLDAIEAGRFVGVTSELTLAEVLVHPLRHQDEALTEAYAAMLTTSPVFAVMPVDRSILVSAARLRARFGALRLPDAIHLATALAAEASHFVSRDVRLGTICPIRFVDGGPHSLDQILEASL</sequence>
<accession>A0A4Q9VLP0</accession>
<dbReference type="AlphaFoldDB" id="A0A4Q9VLP0"/>
<proteinExistence type="inferred from homology"/>
<comment type="cofactor">
    <cofactor evidence="5">
        <name>Mg(2+)</name>
        <dbReference type="ChEBI" id="CHEBI:18420"/>
    </cofactor>
</comment>
<keyword evidence="5" id="KW-0800">Toxin</keyword>
<name>A0A4Q9VLP0_9HYPH</name>
<dbReference type="GO" id="GO:0090729">
    <property type="term" value="F:toxin activity"/>
    <property type="evidence" value="ECO:0007669"/>
    <property type="project" value="UniProtKB-KW"/>
</dbReference>
<keyword evidence="5" id="KW-0460">Magnesium</keyword>
<dbReference type="Proteomes" id="UP000292781">
    <property type="component" value="Unassembled WGS sequence"/>
</dbReference>
<dbReference type="Pfam" id="PF01850">
    <property type="entry name" value="PIN"/>
    <property type="match status" value="1"/>
</dbReference>